<accession>A0A1H9YSG1</accession>
<evidence type="ECO:0000256" key="1">
    <source>
        <dbReference type="ARBA" id="ARBA00001946"/>
    </source>
</evidence>
<dbReference type="InterPro" id="IPR015797">
    <property type="entry name" value="NUDIX_hydrolase-like_dom_sf"/>
</dbReference>
<sequence length="134" mass="15650">MEKYKIKVKGIVQHDDKYLIVKRWYDDRIEEPYQWEFLDGQVVFGESPDKAVVRAVADMTGIDAYIGKIMYTWSFMLGDVCSIGLAYLMITANDDIVLSEDLIEYKWVTKEEIKEYITNPHVLEDIEKSLADEL</sequence>
<evidence type="ECO:0000259" key="4">
    <source>
        <dbReference type="PROSITE" id="PS51462"/>
    </source>
</evidence>
<keyword evidence="3" id="KW-0812">Transmembrane</keyword>
<dbReference type="PANTHER" id="PTHR43046:SF14">
    <property type="entry name" value="MUTT_NUDIX FAMILY PROTEIN"/>
    <property type="match status" value="1"/>
</dbReference>
<dbReference type="PROSITE" id="PS51462">
    <property type="entry name" value="NUDIX"/>
    <property type="match status" value="1"/>
</dbReference>
<proteinExistence type="predicted"/>
<reference evidence="5 6" key="1">
    <citation type="submission" date="2016-10" db="EMBL/GenBank/DDBJ databases">
        <authorList>
            <person name="de Groot N.N."/>
        </authorList>
    </citation>
    <scope>NUCLEOTIDE SEQUENCE [LARGE SCALE GENOMIC DNA]</scope>
    <source>
        <strain evidence="5 6">DSM 1801</strain>
    </source>
</reference>
<protein>
    <recommendedName>
        <fullName evidence="4">Nudix hydrolase domain-containing protein</fullName>
    </recommendedName>
</protein>
<gene>
    <name evidence="5" type="ORF">SAMN04487772_102161</name>
</gene>
<organism evidence="5 6">
    <name type="scientific">[Clostridium] polysaccharolyticum</name>
    <dbReference type="NCBI Taxonomy" id="29364"/>
    <lineage>
        <taxon>Bacteria</taxon>
        <taxon>Bacillati</taxon>
        <taxon>Bacillota</taxon>
        <taxon>Clostridia</taxon>
        <taxon>Lachnospirales</taxon>
        <taxon>Lachnospiraceae</taxon>
    </lineage>
</organism>
<dbReference type="AlphaFoldDB" id="A0A1H9YSG1"/>
<dbReference type="SUPFAM" id="SSF55811">
    <property type="entry name" value="Nudix"/>
    <property type="match status" value="1"/>
</dbReference>
<dbReference type="OrthoDB" id="9787476at2"/>
<dbReference type="EMBL" id="FOHN01000002">
    <property type="protein sequence ID" value="SES71588.1"/>
    <property type="molecule type" value="Genomic_DNA"/>
</dbReference>
<dbReference type="Gene3D" id="3.90.79.10">
    <property type="entry name" value="Nucleoside Triphosphate Pyrophosphohydrolase"/>
    <property type="match status" value="1"/>
</dbReference>
<dbReference type="GO" id="GO:0016787">
    <property type="term" value="F:hydrolase activity"/>
    <property type="evidence" value="ECO:0007669"/>
    <property type="project" value="UniProtKB-KW"/>
</dbReference>
<comment type="cofactor">
    <cofactor evidence="1">
        <name>Mg(2+)</name>
        <dbReference type="ChEBI" id="CHEBI:18420"/>
    </cofactor>
</comment>
<evidence type="ECO:0000313" key="6">
    <source>
        <dbReference type="Proteomes" id="UP000199800"/>
    </source>
</evidence>
<keyword evidence="3" id="KW-0472">Membrane</keyword>
<dbReference type="Proteomes" id="UP000199800">
    <property type="component" value="Unassembled WGS sequence"/>
</dbReference>
<name>A0A1H9YSG1_9FIRM</name>
<feature type="domain" description="Nudix hydrolase" evidence="4">
    <location>
        <begin position="3"/>
        <end position="131"/>
    </location>
</feature>
<keyword evidence="6" id="KW-1185">Reference proteome</keyword>
<dbReference type="Pfam" id="PF00293">
    <property type="entry name" value="NUDIX"/>
    <property type="match status" value="1"/>
</dbReference>
<dbReference type="PANTHER" id="PTHR43046">
    <property type="entry name" value="GDP-MANNOSE MANNOSYL HYDROLASE"/>
    <property type="match status" value="1"/>
</dbReference>
<feature type="transmembrane region" description="Helical" evidence="3">
    <location>
        <begin position="69"/>
        <end position="90"/>
    </location>
</feature>
<dbReference type="RefSeq" id="WP_092475682.1">
    <property type="nucleotide sequence ID" value="NZ_FOHN01000002.1"/>
</dbReference>
<evidence type="ECO:0000256" key="3">
    <source>
        <dbReference type="SAM" id="Phobius"/>
    </source>
</evidence>
<evidence type="ECO:0000313" key="5">
    <source>
        <dbReference type="EMBL" id="SES71588.1"/>
    </source>
</evidence>
<evidence type="ECO:0000256" key="2">
    <source>
        <dbReference type="ARBA" id="ARBA00022801"/>
    </source>
</evidence>
<keyword evidence="2" id="KW-0378">Hydrolase</keyword>
<dbReference type="STRING" id="29364.SAMN04487772_102161"/>
<keyword evidence="3" id="KW-1133">Transmembrane helix</keyword>
<dbReference type="InterPro" id="IPR000086">
    <property type="entry name" value="NUDIX_hydrolase_dom"/>
</dbReference>